<evidence type="ECO:0000256" key="6">
    <source>
        <dbReference type="ARBA" id="ARBA00023136"/>
    </source>
</evidence>
<keyword evidence="5 8" id="KW-1133">Transmembrane helix</keyword>
<comment type="subcellular location">
    <subcellularLocation>
        <location evidence="1">Membrane</location>
        <topology evidence="1">Multi-pass membrane protein</topology>
    </subcellularLocation>
</comment>
<organism evidence="11">
    <name type="scientific">Eleutherocaulis alte</name>
    <dbReference type="NCBI Taxonomy" id="74076"/>
    <lineage>
        <taxon>Eukaryota</taxon>
        <taxon>Metazoa</taxon>
        <taxon>Spiralia</taxon>
        <taxon>Lophotrochozoa</taxon>
        <taxon>Mollusca</taxon>
        <taxon>Gastropoda</taxon>
        <taxon>Heterobranchia</taxon>
        <taxon>Euthyneura</taxon>
        <taxon>Panpulmonata</taxon>
        <taxon>Eupulmonata</taxon>
        <taxon>Systellommatophora</taxon>
        <taxon>Veronicelloidea</taxon>
        <taxon>Veronicellidae</taxon>
        <taxon>Eleutherocaulis</taxon>
    </lineage>
</organism>
<evidence type="ECO:0000256" key="3">
    <source>
        <dbReference type="ARBA" id="ARBA00021096"/>
    </source>
</evidence>
<evidence type="ECO:0000259" key="9">
    <source>
        <dbReference type="Pfam" id="PF00361"/>
    </source>
</evidence>
<dbReference type="InterPro" id="IPR001516">
    <property type="entry name" value="Proton_antipo_N"/>
</dbReference>
<dbReference type="EC" id="7.1.1.2" evidence="2 8"/>
<dbReference type="PANTHER" id="PTHR42829:SF2">
    <property type="entry name" value="NADH-UBIQUINONE OXIDOREDUCTASE CHAIN 5"/>
    <property type="match status" value="1"/>
</dbReference>
<dbReference type="GO" id="GO:0042773">
    <property type="term" value="P:ATP synthesis coupled electron transport"/>
    <property type="evidence" value="ECO:0007669"/>
    <property type="project" value="InterPro"/>
</dbReference>
<evidence type="ECO:0000256" key="1">
    <source>
        <dbReference type="ARBA" id="ARBA00004141"/>
    </source>
</evidence>
<dbReference type="GO" id="GO:0008137">
    <property type="term" value="F:NADH dehydrogenase (ubiquinone) activity"/>
    <property type="evidence" value="ECO:0007669"/>
    <property type="project" value="UniProtKB-EC"/>
</dbReference>
<dbReference type="EMBL" id="KP635441">
    <property type="protein sequence ID" value="AKM99602.1"/>
    <property type="molecule type" value="Genomic_DNA"/>
</dbReference>
<feature type="transmembrane region" description="Helical" evidence="8">
    <location>
        <begin position="35"/>
        <end position="62"/>
    </location>
</feature>
<feature type="domain" description="NADH:quinone oxidoreductase/Mrp antiporter transmembrane" evidence="9">
    <location>
        <begin position="93"/>
        <end position="358"/>
    </location>
</feature>
<evidence type="ECO:0000256" key="8">
    <source>
        <dbReference type="RuleBase" id="RU003404"/>
    </source>
</evidence>
<feature type="transmembrane region" description="Helical" evidence="8">
    <location>
        <begin position="282"/>
        <end position="302"/>
    </location>
</feature>
<evidence type="ECO:0000256" key="4">
    <source>
        <dbReference type="ARBA" id="ARBA00022692"/>
    </source>
</evidence>
<evidence type="ECO:0000259" key="10">
    <source>
        <dbReference type="Pfam" id="PF00662"/>
    </source>
</evidence>
<keyword evidence="8 11" id="KW-0496">Mitochondrion</keyword>
<comment type="function">
    <text evidence="8">Core subunit of the mitochondrial membrane respiratory chain NADH dehydrogenase (Complex I) which catalyzes electron transfer from NADH through the respiratory chain, using ubiquinone as an electron acceptor. Essential for the catalytic activity and assembly of complex I.</text>
</comment>
<feature type="transmembrane region" description="Helical" evidence="8">
    <location>
        <begin position="314"/>
        <end position="334"/>
    </location>
</feature>
<accession>A0A1P7YWI4</accession>
<feature type="transmembrane region" description="Helical" evidence="8">
    <location>
        <begin position="188"/>
        <end position="208"/>
    </location>
</feature>
<geneLocation type="mitochondrion" evidence="11"/>
<dbReference type="InterPro" id="IPR003945">
    <property type="entry name" value="NU5C-like"/>
</dbReference>
<dbReference type="PANTHER" id="PTHR42829">
    <property type="entry name" value="NADH-UBIQUINONE OXIDOREDUCTASE CHAIN 5"/>
    <property type="match status" value="1"/>
</dbReference>
<evidence type="ECO:0000256" key="5">
    <source>
        <dbReference type="ARBA" id="ARBA00022989"/>
    </source>
</evidence>
<feature type="transmembrane region" description="Helical" evidence="8">
    <location>
        <begin position="251"/>
        <end position="275"/>
    </location>
</feature>
<feature type="transmembrane region" description="Helical" evidence="8">
    <location>
        <begin position="434"/>
        <end position="455"/>
    </location>
</feature>
<feature type="transmembrane region" description="Helical" evidence="8">
    <location>
        <begin position="220"/>
        <end position="239"/>
    </location>
</feature>
<evidence type="ECO:0000313" key="11">
    <source>
        <dbReference type="EMBL" id="AKM99602.1"/>
    </source>
</evidence>
<feature type="transmembrane region" description="Helical" evidence="8">
    <location>
        <begin position="346"/>
        <end position="373"/>
    </location>
</feature>
<evidence type="ECO:0000256" key="2">
    <source>
        <dbReference type="ARBA" id="ARBA00012944"/>
    </source>
</evidence>
<keyword evidence="8" id="KW-0520">NAD</keyword>
<dbReference type="PRINTS" id="PR01434">
    <property type="entry name" value="NADHDHGNASE5"/>
</dbReference>
<feature type="transmembrane region" description="Helical" evidence="8">
    <location>
        <begin position="96"/>
        <end position="116"/>
    </location>
</feature>
<reference evidence="11" key="1">
    <citation type="submission" date="2015-01" db="EMBL/GenBank/DDBJ databases">
        <title>Complete mitochondrial genome of Vaginulus alte (Gastropoda: Pulmonata: Systellommatophora: Veronicellidae).</title>
        <authorList>
            <person name="Liu C."/>
            <person name="Shen H.D."/>
        </authorList>
    </citation>
    <scope>NUCLEOTIDE SEQUENCE</scope>
</reference>
<keyword evidence="8" id="KW-0830">Ubiquinone</keyword>
<protein>
    <recommendedName>
        <fullName evidence="3 8">NADH-ubiquinone oxidoreductase chain 5</fullName>
        <ecNumber evidence="2 8">7.1.1.2</ecNumber>
    </recommendedName>
</protein>
<evidence type="ECO:0000256" key="7">
    <source>
        <dbReference type="ARBA" id="ARBA00049551"/>
    </source>
</evidence>
<dbReference type="GO" id="GO:0003954">
    <property type="term" value="F:NADH dehydrogenase activity"/>
    <property type="evidence" value="ECO:0007669"/>
    <property type="project" value="TreeGrafter"/>
</dbReference>
<feature type="transmembrane region" description="Helical" evidence="8">
    <location>
        <begin position="393"/>
        <end position="413"/>
    </location>
</feature>
<dbReference type="GO" id="GO:0016020">
    <property type="term" value="C:membrane"/>
    <property type="evidence" value="ECO:0007669"/>
    <property type="project" value="UniProtKB-SubCell"/>
</dbReference>
<dbReference type="AlphaFoldDB" id="A0A1P7YWI4"/>
<keyword evidence="4 8" id="KW-0812">Transmembrane</keyword>
<dbReference type="Pfam" id="PF00361">
    <property type="entry name" value="Proton_antipo_M"/>
    <property type="match status" value="1"/>
</dbReference>
<gene>
    <name evidence="11" type="primary">ND5</name>
</gene>
<keyword evidence="8" id="KW-0813">Transport</keyword>
<feature type="transmembrane region" description="Helical" evidence="8">
    <location>
        <begin position="137"/>
        <end position="168"/>
    </location>
</feature>
<dbReference type="GO" id="GO:0015990">
    <property type="term" value="P:electron transport coupled proton transport"/>
    <property type="evidence" value="ECO:0007669"/>
    <property type="project" value="TreeGrafter"/>
</dbReference>
<feature type="domain" description="NADH-Ubiquinone oxidoreductase (complex I) chain 5 N-terminal" evidence="10">
    <location>
        <begin position="29"/>
        <end position="75"/>
    </location>
</feature>
<sequence length="541" mass="59549">MFGIILSFGFLNLVNTGACQILEYSIASMSSCDFSLVFIFDYMSITFSMVVILISFCVFLFASEYMSHDYFYNRFILVLFLFVASMNVLIFSGSIFILLLGWDGLGLTSFVLIVYYQSEKSLDAGFQTLMTNRLGDVLLVCSFVVLVGFGSFSVLSIGFNILLVWTIASFTKSAQYPFSSWLPAAMAAPTPVSALVHSSTLVTAGIFLMIRVGMFIEFSYLAKMLFLLSGSLTSVLGGLAACVENDLKKIIALSTLSQLGVMVFSLGLGQIYLAMFHLITHALFKALLFLCAGVVLMSSFGIQDIRGVKFIQLPLYIVVCMNISGISLAGGPFMGAFFSKHVILEVAFLGGSLTLFCLLLMLLSGVLSVTYTIRMLSMLAWNGTKSVFSLKATFNSLILVLSVAPLSLGAILSGKFINILFMDWHCFMVVPSHVFVTLSLLGVSGVALFIFMMFISKDLSFLSSMFFLTPLVSESNSTINFCLDKVYEFELGWVEPISYNFKSFLFWASVVAMPSGWPSTKSLLFSISFSLFLMLFFLVLV</sequence>
<comment type="catalytic activity">
    <reaction evidence="7 8">
        <text>a ubiquinone + NADH + 5 H(+)(in) = a ubiquinol + NAD(+) + 4 H(+)(out)</text>
        <dbReference type="Rhea" id="RHEA:29091"/>
        <dbReference type="Rhea" id="RHEA-COMP:9565"/>
        <dbReference type="Rhea" id="RHEA-COMP:9566"/>
        <dbReference type="ChEBI" id="CHEBI:15378"/>
        <dbReference type="ChEBI" id="CHEBI:16389"/>
        <dbReference type="ChEBI" id="CHEBI:17976"/>
        <dbReference type="ChEBI" id="CHEBI:57540"/>
        <dbReference type="ChEBI" id="CHEBI:57945"/>
        <dbReference type="EC" id="7.1.1.2"/>
    </reaction>
</comment>
<name>A0A1P7YWI4_9EUPU</name>
<keyword evidence="6 8" id="KW-0472">Membrane</keyword>
<comment type="similarity">
    <text evidence="8">Belongs to the complex I subunit 5 family.</text>
</comment>
<dbReference type="Pfam" id="PF00662">
    <property type="entry name" value="Proton_antipo_N"/>
    <property type="match status" value="1"/>
</dbReference>
<proteinExistence type="inferred from homology"/>
<dbReference type="InterPro" id="IPR001750">
    <property type="entry name" value="ND/Mrp_TM"/>
</dbReference>
<feature type="transmembrane region" description="Helical" evidence="8">
    <location>
        <begin position="71"/>
        <end position="90"/>
    </location>
</feature>
<feature type="transmembrane region" description="Helical" evidence="8">
    <location>
        <begin position="523"/>
        <end position="540"/>
    </location>
</feature>